<dbReference type="AlphaFoldDB" id="A0A839U893"/>
<dbReference type="Proteomes" id="UP000554520">
    <property type="component" value="Unassembled WGS sequence"/>
</dbReference>
<accession>A0A839U893</accession>
<organism evidence="1 2">
    <name type="scientific">Phyllobacterium trifolii</name>
    <dbReference type="NCBI Taxonomy" id="300193"/>
    <lineage>
        <taxon>Bacteria</taxon>
        <taxon>Pseudomonadati</taxon>
        <taxon>Pseudomonadota</taxon>
        <taxon>Alphaproteobacteria</taxon>
        <taxon>Hyphomicrobiales</taxon>
        <taxon>Phyllobacteriaceae</taxon>
        <taxon>Phyllobacterium</taxon>
    </lineage>
</organism>
<evidence type="ECO:0000313" key="1">
    <source>
        <dbReference type="EMBL" id="MBB3146195.1"/>
    </source>
</evidence>
<proteinExistence type="predicted"/>
<sequence length="64" mass="7140">MSTIGTNDDGDCCTEMDKSKFPPLAIVLRKQVDQSPFRIAMMSRFTIVPTTGVFAVLLMRLEES</sequence>
<evidence type="ECO:0000313" key="2">
    <source>
        <dbReference type="Proteomes" id="UP000554520"/>
    </source>
</evidence>
<keyword evidence="2" id="KW-1185">Reference proteome</keyword>
<name>A0A839U893_9HYPH</name>
<protein>
    <submittedName>
        <fullName evidence="1">Uncharacterized protein</fullName>
    </submittedName>
</protein>
<dbReference type="EMBL" id="JACHXN010000007">
    <property type="protein sequence ID" value="MBB3146195.1"/>
    <property type="molecule type" value="Genomic_DNA"/>
</dbReference>
<comment type="caution">
    <text evidence="1">The sequence shown here is derived from an EMBL/GenBank/DDBJ whole genome shotgun (WGS) entry which is preliminary data.</text>
</comment>
<gene>
    <name evidence="1" type="ORF">FHS21_002610</name>
</gene>
<reference evidence="1 2" key="1">
    <citation type="submission" date="2020-08" db="EMBL/GenBank/DDBJ databases">
        <title>Genomic Encyclopedia of Type Strains, Phase III (KMG-III): the genomes of soil and plant-associated and newly described type strains.</title>
        <authorList>
            <person name="Whitman W."/>
        </authorList>
    </citation>
    <scope>NUCLEOTIDE SEQUENCE [LARGE SCALE GENOMIC DNA]</scope>
    <source>
        <strain evidence="1 2">CECT 7015</strain>
    </source>
</reference>